<sequence length="427" mass="43704">MSEKATADGLCPVCGTRGPGGGESFCEVCGTLIDWDTAPSPEAASEPSRAAEEEAADRGRTSAAAGPRPGASETVSRADGEEEPVASGPKPPTAPESAAASEESAAERRSGEGPPAGGPTPAPEAGDGGAGGTASPAAGRAASSQRDQDDAGDAADAGRQRARALLVPVPDAESAEEGVGAVLPGRPVPARPEVRAARADDESGIVCPRCGVDNRPDRLFCRNDGTPLSGVLRAEAPSSGQRPAGWRPRIPWKRVLVIAGALCVLVGAAFLTPVVIREVNEHFSDPAPLPPTAVSASNADAAHPAQAAFDGVSNSWWGTGYSGDSSGQYLQANYGKPVALEKVIITPGASERVEDRSQARPEQVEVLITDSRGRSTVRNYTLADGGVQVVEAEMDDVVQVAMIVRSAYGSADDKQVAIAEVEMFGRS</sequence>
<keyword evidence="4" id="KW-1185">Reference proteome</keyword>
<evidence type="ECO:0000313" key="3">
    <source>
        <dbReference type="EMBL" id="AWW35866.1"/>
    </source>
</evidence>
<dbReference type="InterPro" id="IPR057561">
    <property type="entry name" value="NADase_transloc"/>
</dbReference>
<feature type="transmembrane region" description="Helical" evidence="2">
    <location>
        <begin position="255"/>
        <end position="276"/>
    </location>
</feature>
<name>A0A2Z4ITJ9_9ACTN</name>
<organism evidence="3 4">
    <name type="scientific">Streptomyces cadmiisoli</name>
    <dbReference type="NCBI Taxonomy" id="2184053"/>
    <lineage>
        <taxon>Bacteria</taxon>
        <taxon>Bacillati</taxon>
        <taxon>Actinomycetota</taxon>
        <taxon>Actinomycetes</taxon>
        <taxon>Kitasatosporales</taxon>
        <taxon>Streptomycetaceae</taxon>
        <taxon>Streptomyces</taxon>
        <taxon>Streptomyces aurantiacus group</taxon>
    </lineage>
</organism>
<reference evidence="3 4" key="1">
    <citation type="journal article" date="2019" name="Int. J. Syst. Evol. Microbiol.">
        <title>Streptomyces cadmiisoli sp. nov., a novel actinomycete isolated from cadmium-contaminated soil.</title>
        <authorList>
            <person name="Li K."/>
            <person name="Tang X."/>
            <person name="Zhao J."/>
            <person name="Guo Y."/>
            <person name="Tang Y."/>
            <person name="Gao J."/>
        </authorList>
    </citation>
    <scope>NUCLEOTIDE SEQUENCE [LARGE SCALE GENOMIC DNA]</scope>
    <source>
        <strain evidence="3 4">ZFG47</strain>
    </source>
</reference>
<feature type="compositionally biased region" description="Basic and acidic residues" evidence="1">
    <location>
        <begin position="49"/>
        <end position="60"/>
    </location>
</feature>
<proteinExistence type="predicted"/>
<keyword evidence="2" id="KW-0812">Transmembrane</keyword>
<dbReference type="Gene3D" id="2.60.120.260">
    <property type="entry name" value="Galactose-binding domain-like"/>
    <property type="match status" value="1"/>
</dbReference>
<feature type="compositionally biased region" description="Low complexity" evidence="1">
    <location>
        <begin position="38"/>
        <end position="48"/>
    </location>
</feature>
<gene>
    <name evidence="3" type="ORF">DN051_03710</name>
</gene>
<dbReference type="Proteomes" id="UP000249616">
    <property type="component" value="Chromosome"/>
</dbReference>
<evidence type="ECO:0008006" key="5">
    <source>
        <dbReference type="Google" id="ProtNLM"/>
    </source>
</evidence>
<evidence type="ECO:0000256" key="1">
    <source>
        <dbReference type="SAM" id="MobiDB-lite"/>
    </source>
</evidence>
<dbReference type="KEGG" id="scad:DN051_03710"/>
<accession>A0A2Z4ITJ9</accession>
<feature type="compositionally biased region" description="Low complexity" evidence="1">
    <location>
        <begin position="133"/>
        <end position="145"/>
    </location>
</feature>
<dbReference type="AlphaFoldDB" id="A0A2Z4ITJ9"/>
<keyword evidence="2" id="KW-1133">Transmembrane helix</keyword>
<dbReference type="NCBIfam" id="NF047619">
    <property type="entry name" value="NADase_discoid"/>
    <property type="match status" value="1"/>
</dbReference>
<evidence type="ECO:0000313" key="4">
    <source>
        <dbReference type="Proteomes" id="UP000249616"/>
    </source>
</evidence>
<feature type="region of interest" description="Disordered" evidence="1">
    <location>
        <begin position="35"/>
        <end position="159"/>
    </location>
</feature>
<protein>
    <recommendedName>
        <fullName evidence="5">Zinc ribbon domain-containing protein</fullName>
    </recommendedName>
</protein>
<dbReference type="EMBL" id="CP030073">
    <property type="protein sequence ID" value="AWW35866.1"/>
    <property type="molecule type" value="Genomic_DNA"/>
</dbReference>
<dbReference type="SUPFAM" id="SSF49785">
    <property type="entry name" value="Galactose-binding domain-like"/>
    <property type="match status" value="1"/>
</dbReference>
<dbReference type="RefSeq" id="WP_112437966.1">
    <property type="nucleotide sequence ID" value="NZ_CP030073.1"/>
</dbReference>
<dbReference type="InterPro" id="IPR008979">
    <property type="entry name" value="Galactose-bd-like_sf"/>
</dbReference>
<evidence type="ECO:0000256" key="2">
    <source>
        <dbReference type="SAM" id="Phobius"/>
    </source>
</evidence>
<keyword evidence="2" id="KW-0472">Membrane</keyword>